<dbReference type="eggNOG" id="COG2200">
    <property type="taxonomic scope" value="Bacteria"/>
</dbReference>
<dbReference type="HOGENOM" id="CLU_2553174_0_0_9"/>
<dbReference type="CDD" id="cd01948">
    <property type="entry name" value="EAL"/>
    <property type="match status" value="1"/>
</dbReference>
<name>I5AVF7_EUBC6</name>
<dbReference type="PANTHER" id="PTHR33121:SF71">
    <property type="entry name" value="OXYGEN SENSOR PROTEIN DOSP"/>
    <property type="match status" value="1"/>
</dbReference>
<dbReference type="EMBL" id="CM001487">
    <property type="protein sequence ID" value="EIM57780.1"/>
    <property type="molecule type" value="Genomic_DNA"/>
</dbReference>
<dbReference type="InterPro" id="IPR043128">
    <property type="entry name" value="Rev_trsase/Diguanyl_cyclase"/>
</dbReference>
<feature type="domain" description="GGDEF" evidence="2">
    <location>
        <begin position="1041"/>
        <end position="1165"/>
    </location>
</feature>
<organism evidence="3 4">
    <name type="scientific">Eubacterium cellulosolvens (strain ATCC 43171 / JCM 9499 / 6)</name>
    <name type="common">Cillobacterium cellulosolvens</name>
    <dbReference type="NCBI Taxonomy" id="633697"/>
    <lineage>
        <taxon>Bacteria</taxon>
        <taxon>Bacillati</taxon>
        <taxon>Bacillota</taxon>
        <taxon>Clostridia</taxon>
        <taxon>Eubacteriales</taxon>
        <taxon>Eubacteriaceae</taxon>
        <taxon>Eubacterium</taxon>
    </lineage>
</organism>
<dbReference type="PANTHER" id="PTHR33121">
    <property type="entry name" value="CYCLIC DI-GMP PHOSPHODIESTERASE PDEF"/>
    <property type="match status" value="1"/>
</dbReference>
<feature type="domain" description="GGDEF" evidence="2">
    <location>
        <begin position="186"/>
        <end position="310"/>
    </location>
</feature>
<evidence type="ECO:0000313" key="4">
    <source>
        <dbReference type="Proteomes" id="UP000005753"/>
    </source>
</evidence>
<accession>I5AVF7</accession>
<dbReference type="InterPro" id="IPR035919">
    <property type="entry name" value="EAL_sf"/>
</dbReference>
<dbReference type="eggNOG" id="COG5001">
    <property type="taxonomic scope" value="Bacteria"/>
</dbReference>
<dbReference type="SUPFAM" id="SSF141868">
    <property type="entry name" value="EAL domain-like"/>
    <property type="match status" value="1"/>
</dbReference>
<dbReference type="PROSITE" id="PS50887">
    <property type="entry name" value="GGDEF"/>
    <property type="match status" value="2"/>
</dbReference>
<sequence length="1165" mass="134508">MQKYRYSDNELAFMENSTIPFAVYQFINKRVYTIVLSAGFMELFGFKEIDKKEVYDLMDNNMYRDTHPDDLALLGDEAYRFANPGGTYDVLYRSKKDGEYNIIHAYGKHIYKDGIRLAFVWYTGHGLYVEDDRNDKNILLNELKNQLLERSIKRREAHDFLTGLPSMTYFFELAEEGCSELRKRGTVPAIIFTDFKGMKGYNQKFGLQEGDEFLKSFSNVLVAHFSHENCSRFGSDHFCVYTDYENAVNESARIIEQLGRTNGARKLPLHIGIYKYDDEEINVSGACDRAKLACASGKKTYESKIYMYNEKLQADTEKRQYIVENLDRAISEGWIKVFYQPIIRTANGRVCSEEALVRWQDPEKGIFSPGEFISALEEANTIYKLDLFVVENVLQKMQNQAGSGLYVVPESVNLSRLDFYACDIVEEIRRRVDDAGIPRDRLVIELTESMIADDIHYMQNEIMRFKELGFTVWMDDYGSGYSSPSILQNIPFDLIKIDMQFVSQIDESEKSKIILTEIVEMAMALGMDTIAEGVETREQMNFLKEIGCTMLQGFYFSKALPLEEIIERYRKGIQIGYENPLEAGYYAQLGRVNLYDLSIRRAEDHALDDYFDTWPMIMLECSEDKLFVVRTNETFNDFVRQSFPGMYGKSEFIIKDYADKPGAYSLNAMLQCAKDGKSVILDDRSFDGKNIQLLVWRIAVNPVTGVSAVMAVILSVIEGKNDNAVLTYNYIARALFEDYVYLYFVNLDDESYIEYTSDGVNRDISVERRGTDFFAVSIKAAEKMIHKDDQEGFFKSFSRENIEKRLRENGSYTIIYRNVVNGVPVYVSMKIIRIRDGANNIIIGVSNIDAQMKEKEAIERFKEEKMFFSRMAALSGDYMSIYTIDPVTDEYYQYTADGYQDIVGARTYGTKFYEKAREEGKKVIFEEDKEYFYGRFKKEIILDEIRKRGRFMLDNYRLLVEGTPVYVQMKATLVHDKDEDKIIMGIINVDAEVRKLKEYNMALSAMEAEATTDELTGVKRKHAYLGMEKELDKKIRSGEKTEFSIAVFDINDLKIINDTFGHQAGDRYILEASQIICRIFQHSPVFRLGGDEFCVISQGQDYKKIDALMEKIARLNEKHKISGQVVLAAGMAKYKNEKRVSDVFGRADREMYSNKKALKQRSRSS</sequence>
<dbReference type="NCBIfam" id="TIGR00254">
    <property type="entry name" value="GGDEF"/>
    <property type="match status" value="2"/>
</dbReference>
<dbReference type="Gene3D" id="3.30.70.270">
    <property type="match status" value="2"/>
</dbReference>
<evidence type="ECO:0000259" key="1">
    <source>
        <dbReference type="PROSITE" id="PS50883"/>
    </source>
</evidence>
<dbReference type="CDD" id="cd01949">
    <property type="entry name" value="GGDEF"/>
    <property type="match status" value="1"/>
</dbReference>
<dbReference type="InterPro" id="IPR001633">
    <property type="entry name" value="EAL_dom"/>
</dbReference>
<dbReference type="InterPro" id="IPR000160">
    <property type="entry name" value="GGDEF_dom"/>
</dbReference>
<dbReference type="AlphaFoldDB" id="I5AVF7"/>
<protein>
    <submittedName>
        <fullName evidence="3">Diguanylate cyclase (GGDEF) domain-containing protein</fullName>
    </submittedName>
</protein>
<feature type="domain" description="EAL" evidence="1">
    <location>
        <begin position="319"/>
        <end position="573"/>
    </location>
</feature>
<dbReference type="Pfam" id="PF00563">
    <property type="entry name" value="EAL"/>
    <property type="match status" value="1"/>
</dbReference>
<dbReference type="STRING" id="633697.EubceDRAFT1_2007"/>
<dbReference type="InterPro" id="IPR050706">
    <property type="entry name" value="Cyclic-di-GMP_PDE-like"/>
</dbReference>
<dbReference type="Pfam" id="PF00990">
    <property type="entry name" value="GGDEF"/>
    <property type="match status" value="2"/>
</dbReference>
<dbReference type="SUPFAM" id="SSF55073">
    <property type="entry name" value="Nucleotide cyclase"/>
    <property type="match status" value="2"/>
</dbReference>
<gene>
    <name evidence="3" type="ORF">EubceDRAFT1_2007</name>
</gene>
<dbReference type="SMART" id="SM00052">
    <property type="entry name" value="EAL"/>
    <property type="match status" value="1"/>
</dbReference>
<dbReference type="Gene3D" id="3.20.20.450">
    <property type="entry name" value="EAL domain"/>
    <property type="match status" value="1"/>
</dbReference>
<evidence type="ECO:0000259" key="2">
    <source>
        <dbReference type="PROSITE" id="PS50887"/>
    </source>
</evidence>
<dbReference type="InterPro" id="IPR029787">
    <property type="entry name" value="Nucleotide_cyclase"/>
</dbReference>
<keyword evidence="4" id="KW-1185">Reference proteome</keyword>
<dbReference type="GO" id="GO:0071111">
    <property type="term" value="F:cyclic-guanylate-specific phosphodiesterase activity"/>
    <property type="evidence" value="ECO:0007669"/>
    <property type="project" value="InterPro"/>
</dbReference>
<proteinExistence type="predicted"/>
<dbReference type="eggNOG" id="COG2199">
    <property type="taxonomic scope" value="Bacteria"/>
</dbReference>
<dbReference type="Proteomes" id="UP000005753">
    <property type="component" value="Chromosome"/>
</dbReference>
<reference evidence="3 4" key="1">
    <citation type="submission" date="2010-08" db="EMBL/GenBank/DDBJ databases">
        <authorList>
            <consortium name="US DOE Joint Genome Institute (JGI-PGF)"/>
            <person name="Lucas S."/>
            <person name="Copeland A."/>
            <person name="Lapidus A."/>
            <person name="Cheng J.-F."/>
            <person name="Bruce D."/>
            <person name="Goodwin L."/>
            <person name="Pitluck S."/>
            <person name="Land M.L."/>
            <person name="Hauser L."/>
            <person name="Chang Y.-J."/>
            <person name="Anderson I.J."/>
            <person name="Johnson E."/>
            <person name="Mulhopadhyay B."/>
            <person name="Kyrpides N."/>
            <person name="Woyke T.J."/>
        </authorList>
    </citation>
    <scope>NUCLEOTIDE SEQUENCE [LARGE SCALE GENOMIC DNA]</scope>
    <source>
        <strain evidence="3 4">6</strain>
    </source>
</reference>
<dbReference type="PROSITE" id="PS50883">
    <property type="entry name" value="EAL"/>
    <property type="match status" value="1"/>
</dbReference>
<reference evidence="3 4" key="2">
    <citation type="submission" date="2012-02" db="EMBL/GenBank/DDBJ databases">
        <title>Improved High-Quality Draft sequence of Eubacterium cellulosolvens 6.</title>
        <authorList>
            <consortium name="US DOE Joint Genome Institute"/>
            <person name="Lucas S."/>
            <person name="Han J."/>
            <person name="Lapidus A."/>
            <person name="Cheng J.-F."/>
            <person name="Goodwin L."/>
            <person name="Pitluck S."/>
            <person name="Peters L."/>
            <person name="Mikhailova N."/>
            <person name="Gu W."/>
            <person name="Detter J.C."/>
            <person name="Han C."/>
            <person name="Tapia R."/>
            <person name="Land M."/>
            <person name="Hauser L."/>
            <person name="Kyrpides N."/>
            <person name="Ivanova N."/>
            <person name="Pagani I."/>
            <person name="Johnson E."/>
            <person name="Mukhopadhyay B."/>
            <person name="Anderson I."/>
            <person name="Woyke T."/>
        </authorList>
    </citation>
    <scope>NUCLEOTIDE SEQUENCE [LARGE SCALE GENOMIC DNA]</scope>
    <source>
        <strain evidence="3 4">6</strain>
    </source>
</reference>
<dbReference type="SMART" id="SM00267">
    <property type="entry name" value="GGDEF"/>
    <property type="match status" value="2"/>
</dbReference>
<evidence type="ECO:0000313" key="3">
    <source>
        <dbReference type="EMBL" id="EIM57780.1"/>
    </source>
</evidence>